<dbReference type="Proteomes" id="UP000712673">
    <property type="component" value="Unassembled WGS sequence"/>
</dbReference>
<gene>
    <name evidence="2" type="ORF">FJZ47_19920</name>
</gene>
<dbReference type="GO" id="GO:0004534">
    <property type="term" value="F:5'-3' RNA exonuclease activity"/>
    <property type="evidence" value="ECO:0007669"/>
    <property type="project" value="TreeGrafter"/>
</dbReference>
<dbReference type="EMBL" id="VGLS01000767">
    <property type="protein sequence ID" value="MBM3226042.1"/>
    <property type="molecule type" value="Genomic_DNA"/>
</dbReference>
<dbReference type="Gene3D" id="3.20.20.140">
    <property type="entry name" value="Metal-dependent hydrolases"/>
    <property type="match status" value="1"/>
</dbReference>
<organism evidence="2 3">
    <name type="scientific">Tectimicrobiota bacterium</name>
    <dbReference type="NCBI Taxonomy" id="2528274"/>
    <lineage>
        <taxon>Bacteria</taxon>
        <taxon>Pseudomonadati</taxon>
        <taxon>Nitrospinota/Tectimicrobiota group</taxon>
        <taxon>Candidatus Tectimicrobiota</taxon>
    </lineage>
</organism>
<dbReference type="Pfam" id="PF13263">
    <property type="entry name" value="PHP_C"/>
    <property type="match status" value="1"/>
</dbReference>
<comment type="caution">
    <text evidence="2">The sequence shown here is derived from an EMBL/GenBank/DDBJ whole genome shotgun (WGS) entry which is preliminary data.</text>
</comment>
<feature type="domain" description="Polymerase/histidinol phosphatase N-terminal" evidence="1">
    <location>
        <begin position="3"/>
        <end position="70"/>
    </location>
</feature>
<dbReference type="AlphaFoldDB" id="A0A937W6K6"/>
<evidence type="ECO:0000313" key="3">
    <source>
        <dbReference type="Proteomes" id="UP000712673"/>
    </source>
</evidence>
<dbReference type="InterPro" id="IPR004013">
    <property type="entry name" value="PHP_dom"/>
</dbReference>
<name>A0A937W6K6_UNCTE</name>
<dbReference type="InterPro" id="IPR052018">
    <property type="entry name" value="PHP_domain"/>
</dbReference>
<dbReference type="GO" id="GO:0035312">
    <property type="term" value="F:5'-3' DNA exonuclease activity"/>
    <property type="evidence" value="ECO:0007669"/>
    <property type="project" value="TreeGrafter"/>
</dbReference>
<evidence type="ECO:0000313" key="2">
    <source>
        <dbReference type="EMBL" id="MBM3226042.1"/>
    </source>
</evidence>
<dbReference type="PANTHER" id="PTHR42924:SF3">
    <property type="entry name" value="POLYMERASE_HISTIDINOL PHOSPHATASE N-TERMINAL DOMAIN-CONTAINING PROTEIN"/>
    <property type="match status" value="1"/>
</dbReference>
<dbReference type="SUPFAM" id="SSF89550">
    <property type="entry name" value="PHP domain-like"/>
    <property type="match status" value="1"/>
</dbReference>
<accession>A0A937W6K6</accession>
<dbReference type="CDD" id="cd07432">
    <property type="entry name" value="PHP_HisPPase"/>
    <property type="match status" value="1"/>
</dbReference>
<dbReference type="SMART" id="SM00481">
    <property type="entry name" value="POLIIIAc"/>
    <property type="match status" value="1"/>
</dbReference>
<reference evidence="2" key="1">
    <citation type="submission" date="2019-03" db="EMBL/GenBank/DDBJ databases">
        <title>Lake Tanganyika Metagenome-Assembled Genomes (MAGs).</title>
        <authorList>
            <person name="Tran P."/>
        </authorList>
    </citation>
    <scope>NUCLEOTIDE SEQUENCE</scope>
    <source>
        <strain evidence="2">K_DeepCast_65m_m2_066</strain>
    </source>
</reference>
<dbReference type="InterPro" id="IPR003141">
    <property type="entry name" value="Pol/His_phosphatase_N"/>
</dbReference>
<dbReference type="InterPro" id="IPR016195">
    <property type="entry name" value="Pol/histidinol_Pase-like"/>
</dbReference>
<sequence length="237" mass="26534">MILDLHIHTSWNSADSNLSPLELIREAKRLGLDGVVVTEHDRGWDRFRARELAEEHAFLFLRGMEVSTDLGHILVCGLEEYVSGIQRAEKLRQVMDDVGGIMIAAHPFRRAFTPDFRHGKEPTPLTLEEAARRPIFDLLDGVEVCNGGSVDRENKLAMQVCDYLGLAPTGGSDAHSELGIGCYATQFDAPIRTEADVIAALKQKRCRAVVLQRTATRFAYELSTEAEKFQRIEGWRA</sequence>
<evidence type="ECO:0000259" key="1">
    <source>
        <dbReference type="SMART" id="SM00481"/>
    </source>
</evidence>
<dbReference type="Pfam" id="PF02811">
    <property type="entry name" value="PHP"/>
    <property type="match status" value="1"/>
</dbReference>
<protein>
    <submittedName>
        <fullName evidence="2">PHP domain-containing protein</fullName>
    </submittedName>
</protein>
<proteinExistence type="predicted"/>
<dbReference type="PANTHER" id="PTHR42924">
    <property type="entry name" value="EXONUCLEASE"/>
    <property type="match status" value="1"/>
</dbReference>